<dbReference type="SMART" id="SM00342">
    <property type="entry name" value="HTH_ARAC"/>
    <property type="match status" value="1"/>
</dbReference>
<evidence type="ECO:0000313" key="6">
    <source>
        <dbReference type="EMBL" id="SHK87897.1"/>
    </source>
</evidence>
<evidence type="ECO:0000313" key="5">
    <source>
        <dbReference type="EMBL" id="GGE89204.1"/>
    </source>
</evidence>
<dbReference type="EMBL" id="BMFL01000002">
    <property type="protein sequence ID" value="GGE89204.1"/>
    <property type="molecule type" value="Genomic_DNA"/>
</dbReference>
<keyword evidence="8" id="KW-1185">Reference proteome</keyword>
<keyword evidence="2 6" id="KW-0238">DNA-binding</keyword>
<evidence type="ECO:0000259" key="4">
    <source>
        <dbReference type="PROSITE" id="PS01124"/>
    </source>
</evidence>
<dbReference type="AlphaFoldDB" id="A0A1M6W2M3"/>
<dbReference type="RefSeq" id="WP_072930594.1">
    <property type="nucleotide sequence ID" value="NZ_BMFL01000002.1"/>
</dbReference>
<dbReference type="Gene3D" id="1.10.10.60">
    <property type="entry name" value="Homeodomain-like"/>
    <property type="match status" value="1"/>
</dbReference>
<dbReference type="Pfam" id="PF12833">
    <property type="entry name" value="HTH_18"/>
    <property type="match status" value="1"/>
</dbReference>
<dbReference type="GO" id="GO:0003700">
    <property type="term" value="F:DNA-binding transcription factor activity"/>
    <property type="evidence" value="ECO:0007669"/>
    <property type="project" value="InterPro"/>
</dbReference>
<dbReference type="OrthoDB" id="629929at2"/>
<accession>A0A1M6W2M3</accession>
<proteinExistence type="predicted"/>
<dbReference type="PROSITE" id="PS01124">
    <property type="entry name" value="HTH_ARAC_FAMILY_2"/>
    <property type="match status" value="1"/>
</dbReference>
<keyword evidence="3" id="KW-0804">Transcription</keyword>
<reference evidence="7" key="2">
    <citation type="submission" date="2016-11" db="EMBL/GenBank/DDBJ databases">
        <authorList>
            <person name="Varghese N."/>
            <person name="Submissions S."/>
        </authorList>
    </citation>
    <scope>NUCLEOTIDE SEQUENCE [LARGE SCALE GENOMIC DNA]</scope>
    <source>
        <strain evidence="7">DSM 27989</strain>
    </source>
</reference>
<dbReference type="PANTHER" id="PTHR43280:SF32">
    <property type="entry name" value="TRANSCRIPTIONAL REGULATORY PROTEIN"/>
    <property type="match status" value="1"/>
</dbReference>
<dbReference type="InterPro" id="IPR009057">
    <property type="entry name" value="Homeodomain-like_sf"/>
</dbReference>
<evidence type="ECO:0000313" key="8">
    <source>
        <dbReference type="Proteomes" id="UP000650994"/>
    </source>
</evidence>
<evidence type="ECO:0000256" key="2">
    <source>
        <dbReference type="ARBA" id="ARBA00023125"/>
    </source>
</evidence>
<dbReference type="SUPFAM" id="SSF46689">
    <property type="entry name" value="Homeodomain-like"/>
    <property type="match status" value="1"/>
</dbReference>
<reference evidence="5" key="5">
    <citation type="submission" date="2024-05" db="EMBL/GenBank/DDBJ databases">
        <authorList>
            <person name="Sun Q."/>
            <person name="Zhou Y."/>
        </authorList>
    </citation>
    <scope>NUCLEOTIDE SEQUENCE</scope>
    <source>
        <strain evidence="5">CGMCC 1.12707</strain>
    </source>
</reference>
<keyword evidence="1" id="KW-0805">Transcription regulation</keyword>
<dbReference type="STRING" id="1434701.SAMN05443634_104134"/>
<dbReference type="EMBL" id="FRBH01000004">
    <property type="protein sequence ID" value="SHK87897.1"/>
    <property type="molecule type" value="Genomic_DNA"/>
</dbReference>
<evidence type="ECO:0000256" key="1">
    <source>
        <dbReference type="ARBA" id="ARBA00023015"/>
    </source>
</evidence>
<dbReference type="InterPro" id="IPR018060">
    <property type="entry name" value="HTH_AraC"/>
</dbReference>
<protein>
    <submittedName>
        <fullName evidence="5">AraC family transcriptional regulator</fullName>
    </submittedName>
    <submittedName>
        <fullName evidence="6">AraC-type DNA-binding protein</fullName>
    </submittedName>
</protein>
<dbReference type="Proteomes" id="UP000650994">
    <property type="component" value="Unassembled WGS sequence"/>
</dbReference>
<dbReference type="PANTHER" id="PTHR43280">
    <property type="entry name" value="ARAC-FAMILY TRANSCRIPTIONAL REGULATOR"/>
    <property type="match status" value="1"/>
</dbReference>
<evidence type="ECO:0000256" key="3">
    <source>
        <dbReference type="ARBA" id="ARBA00023163"/>
    </source>
</evidence>
<reference evidence="8" key="4">
    <citation type="journal article" date="2019" name="Int. J. Syst. Evol. Microbiol.">
        <title>The Global Catalogue of Microorganisms (GCM) 10K type strain sequencing project: providing services to taxonomists for standard genome sequencing and annotation.</title>
        <authorList>
            <consortium name="The Broad Institute Genomics Platform"/>
            <consortium name="The Broad Institute Genome Sequencing Center for Infectious Disease"/>
            <person name="Wu L."/>
            <person name="Ma J."/>
        </authorList>
    </citation>
    <scope>NUCLEOTIDE SEQUENCE [LARGE SCALE GENOMIC DNA]</scope>
    <source>
        <strain evidence="8">CGMCC 1.12707</strain>
    </source>
</reference>
<sequence>MSQELETIADYYSKISSEQAELMNSNSFEQDKEHFNISLRKYCSFRSPYTRRDYYKISLFIGEGILRYGDKEIHVSKPMLFIPSPHISYTWECKTSLQEGFFCLFNQQFFAENKEFEVFKKTSLFKEWTYPLIELNEEQIPIALSYFEQMYRLNQSKYSLRFHSIRNHLAALLHYILELEATEIRVNDLPSNIRLYKRFDELLNNQFPVDSPAHPLSMKSPSNYAHQLNVHVNHLNLSVKSVTNQTTTQIIKQKIVEEAKSLLLYTDWDIAQVGYTLGFDEPTHFNNFFKKHTSISPLKFKQVRKVVI</sequence>
<gene>
    <name evidence="5" type="ORF">GCM10010984_03580</name>
    <name evidence="6" type="ORF">SAMN05443634_104134</name>
</gene>
<reference evidence="6" key="3">
    <citation type="submission" date="2016-11" db="EMBL/GenBank/DDBJ databases">
        <authorList>
            <person name="Jaros S."/>
            <person name="Januszkiewicz K."/>
            <person name="Wedrychowicz H."/>
        </authorList>
    </citation>
    <scope>NUCLEOTIDE SEQUENCE [LARGE SCALE GENOMIC DNA]</scope>
    <source>
        <strain evidence="6">DSM 27989</strain>
    </source>
</reference>
<organism evidence="6 7">
    <name type="scientific">Chishuiella changwenlii</name>
    <dbReference type="NCBI Taxonomy" id="1434701"/>
    <lineage>
        <taxon>Bacteria</taxon>
        <taxon>Pseudomonadati</taxon>
        <taxon>Bacteroidota</taxon>
        <taxon>Flavobacteriia</taxon>
        <taxon>Flavobacteriales</taxon>
        <taxon>Weeksellaceae</taxon>
        <taxon>Chishuiella</taxon>
    </lineage>
</organism>
<feature type="domain" description="HTH araC/xylS-type" evidence="4">
    <location>
        <begin position="222"/>
        <end position="303"/>
    </location>
</feature>
<evidence type="ECO:0000313" key="7">
    <source>
        <dbReference type="Proteomes" id="UP000184120"/>
    </source>
</evidence>
<dbReference type="GO" id="GO:0043565">
    <property type="term" value="F:sequence-specific DNA binding"/>
    <property type="evidence" value="ECO:0007669"/>
    <property type="project" value="InterPro"/>
</dbReference>
<reference evidence="5" key="1">
    <citation type="journal article" date="2014" name="Int. J. Syst. Evol. Microbiol.">
        <title>Complete genome of a new Firmicutes species belonging to the dominant human colonic microbiota ('Ruminococcus bicirculans') reveals two chromosomes and a selective capacity to utilize plant glucans.</title>
        <authorList>
            <consortium name="NISC Comparative Sequencing Program"/>
            <person name="Wegmann U."/>
            <person name="Louis P."/>
            <person name="Goesmann A."/>
            <person name="Henrissat B."/>
            <person name="Duncan S.H."/>
            <person name="Flint H.J."/>
        </authorList>
    </citation>
    <scope>NUCLEOTIDE SEQUENCE</scope>
    <source>
        <strain evidence="5">CGMCC 1.12707</strain>
    </source>
</reference>
<dbReference type="Proteomes" id="UP000184120">
    <property type="component" value="Unassembled WGS sequence"/>
</dbReference>
<name>A0A1M6W2M3_9FLAO</name>